<evidence type="ECO:0000313" key="5">
    <source>
        <dbReference type="Proteomes" id="UP000553776"/>
    </source>
</evidence>
<evidence type="ECO:0000259" key="3">
    <source>
        <dbReference type="Pfam" id="PF02698"/>
    </source>
</evidence>
<reference evidence="4 5" key="1">
    <citation type="submission" date="2020-08" db="EMBL/GenBank/DDBJ databases">
        <title>Cohnella phylogeny.</title>
        <authorList>
            <person name="Dunlap C."/>
        </authorList>
    </citation>
    <scope>NUCLEOTIDE SEQUENCE [LARGE SCALE GENOMIC DNA]</scope>
    <source>
        <strain evidence="4 5">DSM 25239</strain>
    </source>
</reference>
<dbReference type="AlphaFoldDB" id="A0A841TYE0"/>
<organism evidence="4 5">
    <name type="scientific">Cohnella xylanilytica</name>
    <dbReference type="NCBI Taxonomy" id="557555"/>
    <lineage>
        <taxon>Bacteria</taxon>
        <taxon>Bacillati</taxon>
        <taxon>Bacillota</taxon>
        <taxon>Bacilli</taxon>
        <taxon>Bacillales</taxon>
        <taxon>Paenibacillaceae</taxon>
        <taxon>Cohnella</taxon>
    </lineage>
</organism>
<feature type="domain" description="DUF218" evidence="3">
    <location>
        <begin position="78"/>
        <end position="217"/>
    </location>
</feature>
<proteinExistence type="predicted"/>
<dbReference type="GO" id="GO:0005886">
    <property type="term" value="C:plasma membrane"/>
    <property type="evidence" value="ECO:0007669"/>
    <property type="project" value="TreeGrafter"/>
</dbReference>
<protein>
    <submittedName>
        <fullName evidence="4">YdcF family protein</fullName>
    </submittedName>
</protein>
<keyword evidence="2" id="KW-0472">Membrane</keyword>
<name>A0A841TYE0_9BACL</name>
<dbReference type="Gene3D" id="3.40.50.620">
    <property type="entry name" value="HUPs"/>
    <property type="match status" value="1"/>
</dbReference>
<dbReference type="PANTHER" id="PTHR30336:SF20">
    <property type="entry name" value="DUF218 DOMAIN-CONTAINING PROTEIN"/>
    <property type="match status" value="1"/>
</dbReference>
<dbReference type="Proteomes" id="UP000553776">
    <property type="component" value="Unassembled WGS sequence"/>
</dbReference>
<keyword evidence="5" id="KW-1185">Reference proteome</keyword>
<dbReference type="PANTHER" id="PTHR30336">
    <property type="entry name" value="INNER MEMBRANE PROTEIN, PROBABLE PERMEASE"/>
    <property type="match status" value="1"/>
</dbReference>
<keyword evidence="2" id="KW-1133">Transmembrane helix</keyword>
<sequence length="236" mass="25909">MTSSPRQAEAARDGAYPPVGEPRGRPRSRRSPAGRLLRLIAWCAAAGATVLAVWCATLFFVSLSYEDHPSVGRMKHADVGIVLGAKLWDDKPSPGLRERLDHALALYKADKFDRFLLSGGLDAGGAKLTEAEGMRDYLIGQGVPPEDIVLEPNSHSTYENLQFSRDIMRENGWNVALIVTHQFHGSRAGDIAGTLGYDPVQVSVVDSRVLNMAYNRTREVLACTKWLAEKWLLHAG</sequence>
<keyword evidence="2" id="KW-0812">Transmembrane</keyword>
<evidence type="ECO:0000313" key="4">
    <source>
        <dbReference type="EMBL" id="MBB6691163.1"/>
    </source>
</evidence>
<dbReference type="InterPro" id="IPR003848">
    <property type="entry name" value="DUF218"/>
</dbReference>
<dbReference type="InterPro" id="IPR014729">
    <property type="entry name" value="Rossmann-like_a/b/a_fold"/>
</dbReference>
<dbReference type="Pfam" id="PF02698">
    <property type="entry name" value="DUF218"/>
    <property type="match status" value="1"/>
</dbReference>
<feature type="region of interest" description="Disordered" evidence="1">
    <location>
        <begin position="1"/>
        <end position="30"/>
    </location>
</feature>
<feature type="transmembrane region" description="Helical" evidence="2">
    <location>
        <begin position="39"/>
        <end position="65"/>
    </location>
</feature>
<evidence type="ECO:0000256" key="2">
    <source>
        <dbReference type="SAM" id="Phobius"/>
    </source>
</evidence>
<dbReference type="CDD" id="cd06259">
    <property type="entry name" value="YdcF-like"/>
    <property type="match status" value="1"/>
</dbReference>
<gene>
    <name evidence="4" type="ORF">H7B90_07070</name>
</gene>
<dbReference type="InterPro" id="IPR051599">
    <property type="entry name" value="Cell_Envelope_Assoc"/>
</dbReference>
<dbReference type="EMBL" id="JACJVR010000022">
    <property type="protein sequence ID" value="MBB6691163.1"/>
    <property type="molecule type" value="Genomic_DNA"/>
</dbReference>
<comment type="caution">
    <text evidence="4">The sequence shown here is derived from an EMBL/GenBank/DDBJ whole genome shotgun (WGS) entry which is preliminary data.</text>
</comment>
<accession>A0A841TYE0</accession>
<evidence type="ECO:0000256" key="1">
    <source>
        <dbReference type="SAM" id="MobiDB-lite"/>
    </source>
</evidence>
<dbReference type="RefSeq" id="WP_185135163.1">
    <property type="nucleotide sequence ID" value="NZ_JACJVR010000022.1"/>
</dbReference>